<proteinExistence type="predicted"/>
<reference evidence="2" key="2">
    <citation type="submission" date="2023-05" db="EMBL/GenBank/DDBJ databases">
        <authorList>
            <consortium name="Lawrence Berkeley National Laboratory"/>
            <person name="Steindorff A."/>
            <person name="Hensen N."/>
            <person name="Bonometti L."/>
            <person name="Westerberg I."/>
            <person name="Brannstrom I.O."/>
            <person name="Guillou S."/>
            <person name="Cros-Aarteil S."/>
            <person name="Calhoun S."/>
            <person name="Haridas S."/>
            <person name="Kuo A."/>
            <person name="Mondo S."/>
            <person name="Pangilinan J."/>
            <person name="Riley R."/>
            <person name="Labutti K."/>
            <person name="Andreopoulos B."/>
            <person name="Lipzen A."/>
            <person name="Chen C."/>
            <person name="Yanf M."/>
            <person name="Daum C."/>
            <person name="Ng V."/>
            <person name="Clum A."/>
            <person name="Ohm R."/>
            <person name="Martin F."/>
            <person name="Silar P."/>
            <person name="Natvig D."/>
            <person name="Lalanne C."/>
            <person name="Gautier V."/>
            <person name="Ament-Velasquez S.L."/>
            <person name="Kruys A."/>
            <person name="Hutchinson M.I."/>
            <person name="Powell A.J."/>
            <person name="Barry K."/>
            <person name="Miller A.N."/>
            <person name="Grigoriev I.V."/>
            <person name="Debuchy R."/>
            <person name="Gladieux P."/>
            <person name="Thoren M.H."/>
            <person name="Johannesson H."/>
        </authorList>
    </citation>
    <scope>NUCLEOTIDE SEQUENCE</scope>
    <source>
        <strain evidence="2">PSN309</strain>
    </source>
</reference>
<sequence>MAGSNPPLCIYTTPLIQGVAALEMLSYLAEIDSDKETKHICFIRHLARYFARTWSAPQPVDGQTRQAQEKDISRRLPILKSDPTFNAVSPCTLSALEAPLPQLFSENHPQVLTHGDLSKTNILVDPDTYEITGMVDWSLAAVRPFGLELDTLLLTTGCMDLVGWHDYSCKEVLMEAFWTEFSDQVKRDFGAPDDRARAEVAMRIGAVVRYAFKRNKDGSASDEVSTSEAMLGILKEIVHNKNT</sequence>
<reference evidence="2" key="1">
    <citation type="journal article" date="2023" name="Mol. Phylogenet. Evol.">
        <title>Genome-scale phylogeny and comparative genomics of the fungal order Sordariales.</title>
        <authorList>
            <person name="Hensen N."/>
            <person name="Bonometti L."/>
            <person name="Westerberg I."/>
            <person name="Brannstrom I.O."/>
            <person name="Guillou S."/>
            <person name="Cros-Aarteil S."/>
            <person name="Calhoun S."/>
            <person name="Haridas S."/>
            <person name="Kuo A."/>
            <person name="Mondo S."/>
            <person name="Pangilinan J."/>
            <person name="Riley R."/>
            <person name="LaButti K."/>
            <person name="Andreopoulos B."/>
            <person name="Lipzen A."/>
            <person name="Chen C."/>
            <person name="Yan M."/>
            <person name="Daum C."/>
            <person name="Ng V."/>
            <person name="Clum A."/>
            <person name="Steindorff A."/>
            <person name="Ohm R.A."/>
            <person name="Martin F."/>
            <person name="Silar P."/>
            <person name="Natvig D.O."/>
            <person name="Lalanne C."/>
            <person name="Gautier V."/>
            <person name="Ament-Velasquez S.L."/>
            <person name="Kruys A."/>
            <person name="Hutchinson M.I."/>
            <person name="Powell A.J."/>
            <person name="Barry K."/>
            <person name="Miller A.N."/>
            <person name="Grigoriev I.V."/>
            <person name="Debuchy R."/>
            <person name="Gladieux P."/>
            <person name="Hiltunen Thoren M."/>
            <person name="Johannesson H."/>
        </authorList>
    </citation>
    <scope>NUCLEOTIDE SEQUENCE</scope>
    <source>
        <strain evidence="2">PSN309</strain>
    </source>
</reference>
<organism evidence="2 3">
    <name type="scientific">Podospora australis</name>
    <dbReference type="NCBI Taxonomy" id="1536484"/>
    <lineage>
        <taxon>Eukaryota</taxon>
        <taxon>Fungi</taxon>
        <taxon>Dikarya</taxon>
        <taxon>Ascomycota</taxon>
        <taxon>Pezizomycotina</taxon>
        <taxon>Sordariomycetes</taxon>
        <taxon>Sordariomycetidae</taxon>
        <taxon>Sordariales</taxon>
        <taxon>Podosporaceae</taxon>
        <taxon>Podospora</taxon>
    </lineage>
</organism>
<dbReference type="EMBL" id="MU864429">
    <property type="protein sequence ID" value="KAK4186183.1"/>
    <property type="molecule type" value="Genomic_DNA"/>
</dbReference>
<accession>A0AAN6WPZ2</accession>
<evidence type="ECO:0000259" key="1">
    <source>
        <dbReference type="Pfam" id="PF01636"/>
    </source>
</evidence>
<gene>
    <name evidence="2" type="ORF">QBC35DRAFT_501851</name>
</gene>
<dbReference type="InterPro" id="IPR002575">
    <property type="entry name" value="Aminoglycoside_PTrfase"/>
</dbReference>
<feature type="domain" description="Aminoglycoside phosphotransferase" evidence="1">
    <location>
        <begin position="92"/>
        <end position="159"/>
    </location>
</feature>
<dbReference type="Gene3D" id="3.90.1200.10">
    <property type="match status" value="1"/>
</dbReference>
<name>A0AAN6WPZ2_9PEZI</name>
<dbReference type="AlphaFoldDB" id="A0AAN6WPZ2"/>
<dbReference type="Proteomes" id="UP001302126">
    <property type="component" value="Unassembled WGS sequence"/>
</dbReference>
<comment type="caution">
    <text evidence="2">The sequence shown here is derived from an EMBL/GenBank/DDBJ whole genome shotgun (WGS) entry which is preliminary data.</text>
</comment>
<dbReference type="InterPro" id="IPR011009">
    <property type="entry name" value="Kinase-like_dom_sf"/>
</dbReference>
<protein>
    <recommendedName>
        <fullName evidence="1">Aminoglycoside phosphotransferase domain-containing protein</fullName>
    </recommendedName>
</protein>
<evidence type="ECO:0000313" key="2">
    <source>
        <dbReference type="EMBL" id="KAK4186183.1"/>
    </source>
</evidence>
<dbReference type="Pfam" id="PF01636">
    <property type="entry name" value="APH"/>
    <property type="match status" value="1"/>
</dbReference>
<keyword evidence="3" id="KW-1185">Reference proteome</keyword>
<dbReference type="PANTHER" id="PTHR21310">
    <property type="entry name" value="AMINOGLYCOSIDE PHOSPHOTRANSFERASE-RELATED-RELATED"/>
    <property type="match status" value="1"/>
</dbReference>
<dbReference type="InterPro" id="IPR051678">
    <property type="entry name" value="AGP_Transferase"/>
</dbReference>
<evidence type="ECO:0000313" key="3">
    <source>
        <dbReference type="Proteomes" id="UP001302126"/>
    </source>
</evidence>
<dbReference type="PANTHER" id="PTHR21310:SF59">
    <property type="entry name" value="AMINOGLYCOSIDE PHOSPHOTRANSFERASE DOMAIN-CONTAINING PROTEIN"/>
    <property type="match status" value="1"/>
</dbReference>
<dbReference type="SUPFAM" id="SSF56112">
    <property type="entry name" value="Protein kinase-like (PK-like)"/>
    <property type="match status" value="1"/>
</dbReference>